<name>A0AAW2YQR5_9EUKA</name>
<dbReference type="AlphaFoldDB" id="A0AAW2YQR5"/>
<dbReference type="InterPro" id="IPR032675">
    <property type="entry name" value="LRR_dom_sf"/>
</dbReference>
<feature type="domain" description="F-box" evidence="1">
    <location>
        <begin position="59"/>
        <end position="92"/>
    </location>
</feature>
<dbReference type="Proteomes" id="UP001431209">
    <property type="component" value="Unassembled WGS sequence"/>
</dbReference>
<dbReference type="Gene3D" id="3.80.10.10">
    <property type="entry name" value="Ribonuclease Inhibitor"/>
    <property type="match status" value="2"/>
</dbReference>
<evidence type="ECO:0000259" key="1">
    <source>
        <dbReference type="Pfam" id="PF00646"/>
    </source>
</evidence>
<comment type="caution">
    <text evidence="2">The sequence shown here is derived from an EMBL/GenBank/DDBJ whole genome shotgun (WGS) entry which is preliminary data.</text>
</comment>
<gene>
    <name evidence="2" type="ORF">AKO1_008992</name>
</gene>
<sequence length="646" mass="73716">MTVRTKRQHSPTSAFSNMTKRLKTGVNDCFTNDLESYDPFKANDTLIEEDHVFVDIDVPELLYIIFTYMHTPETITVLGLVCKSWYHAIHNYKPSVLSHLYIDSNIIHTPHHHTHFIKRTSFISKRPSLYENKYFKINRVKDYIKYPEEITHLDLSGISIDGFDTLFNSFIEANRFSKLQQLTMSNIPSFTNFEDNVHLMCQELTKIKLISLPNLHQRGVKLILANANRLCDLQIVNCQLNHSQQLPLTPDTTQFNTFKTLPSLEKLHLEGCVASILRSGYNVTSFEPHEFLNLIKMKLIKFIVTRSPKSSLETFYVPKLKELDMVDVQFHQGVIVTDDVNYKCVSNSKVFSEEPLKPVLIQSSSLERLNLDFRGSVASLSSDSAITKVNILISCVNLTSLSFSNIDKKFNVSGLEQCVNLCELSVVDWTLQLHHNNNKKSFNTQAKKYIFKHLRSLTLINFSTSTNHMPEWDCPKLKKLCISNNSLGGLHQIKINYPLLEHLSVQVSAGPSDIDASHLDNLKYCDVQCNNLKDLRLSKCNEWLTNDTLDNIISSSATLGTLILNDSSSIRYLNIKKFNCSKLSTFAVRNCDNLSSVIIPSQSLAQFYAVQCPKLQLINIGTRKEDIGFFRISNISKMCRVNHITI</sequence>
<reference evidence="2 3" key="1">
    <citation type="submission" date="2024-03" db="EMBL/GenBank/DDBJ databases">
        <title>The Acrasis kona genome and developmental transcriptomes reveal deep origins of eukaryotic multicellular pathways.</title>
        <authorList>
            <person name="Sheikh S."/>
            <person name="Fu C.-J."/>
            <person name="Brown M.W."/>
            <person name="Baldauf S.L."/>
        </authorList>
    </citation>
    <scope>NUCLEOTIDE SEQUENCE [LARGE SCALE GENOMIC DNA]</scope>
    <source>
        <strain evidence="2 3">ATCC MYA-3509</strain>
    </source>
</reference>
<dbReference type="Pfam" id="PF00646">
    <property type="entry name" value="F-box"/>
    <property type="match status" value="1"/>
</dbReference>
<protein>
    <submittedName>
        <fullName evidence="2">F-box/LRR-repeat protein</fullName>
    </submittedName>
</protein>
<keyword evidence="3" id="KW-1185">Reference proteome</keyword>
<evidence type="ECO:0000313" key="3">
    <source>
        <dbReference type="Proteomes" id="UP001431209"/>
    </source>
</evidence>
<evidence type="ECO:0000313" key="2">
    <source>
        <dbReference type="EMBL" id="KAL0479243.1"/>
    </source>
</evidence>
<dbReference type="PANTHER" id="PTHR38926">
    <property type="entry name" value="F-BOX DOMAIN CONTAINING PROTEIN, EXPRESSED"/>
    <property type="match status" value="1"/>
</dbReference>
<dbReference type="PANTHER" id="PTHR38926:SF72">
    <property type="entry name" value="IM:7136021-RELATED"/>
    <property type="match status" value="1"/>
</dbReference>
<dbReference type="SUPFAM" id="SSF52058">
    <property type="entry name" value="L domain-like"/>
    <property type="match status" value="2"/>
</dbReference>
<dbReference type="EMBL" id="JAOPGA020000520">
    <property type="protein sequence ID" value="KAL0479243.1"/>
    <property type="molecule type" value="Genomic_DNA"/>
</dbReference>
<accession>A0AAW2YQR5</accession>
<dbReference type="InterPro" id="IPR001810">
    <property type="entry name" value="F-box_dom"/>
</dbReference>
<organism evidence="2 3">
    <name type="scientific">Acrasis kona</name>
    <dbReference type="NCBI Taxonomy" id="1008807"/>
    <lineage>
        <taxon>Eukaryota</taxon>
        <taxon>Discoba</taxon>
        <taxon>Heterolobosea</taxon>
        <taxon>Tetramitia</taxon>
        <taxon>Eutetramitia</taxon>
        <taxon>Acrasidae</taxon>
        <taxon>Acrasis</taxon>
    </lineage>
</organism>
<proteinExistence type="predicted"/>